<name>A0ABQ6MXP2_9STRA</name>
<feature type="compositionally biased region" description="Low complexity" evidence="1">
    <location>
        <begin position="21"/>
        <end position="43"/>
    </location>
</feature>
<accession>A0ABQ6MXP2</accession>
<dbReference type="Gene3D" id="3.60.21.10">
    <property type="match status" value="1"/>
</dbReference>
<dbReference type="Proteomes" id="UP001165060">
    <property type="component" value="Unassembled WGS sequence"/>
</dbReference>
<reference evidence="2 3" key="1">
    <citation type="journal article" date="2023" name="Commun. Biol.">
        <title>Genome analysis of Parmales, the sister group of diatoms, reveals the evolutionary specialization of diatoms from phago-mixotrophs to photoautotrophs.</title>
        <authorList>
            <person name="Ban H."/>
            <person name="Sato S."/>
            <person name="Yoshikawa S."/>
            <person name="Yamada K."/>
            <person name="Nakamura Y."/>
            <person name="Ichinomiya M."/>
            <person name="Sato N."/>
            <person name="Blanc-Mathieu R."/>
            <person name="Endo H."/>
            <person name="Kuwata A."/>
            <person name="Ogata H."/>
        </authorList>
    </citation>
    <scope>NUCLEOTIDE SEQUENCE [LARGE SCALE GENOMIC DNA]</scope>
</reference>
<evidence type="ECO:0000256" key="1">
    <source>
        <dbReference type="SAM" id="MobiDB-lite"/>
    </source>
</evidence>
<feature type="region of interest" description="Disordered" evidence="1">
    <location>
        <begin position="21"/>
        <end position="44"/>
    </location>
</feature>
<sequence>MSVARLLTRCRLRPTSAPLLGAELSSSASPSSSSPGRPLSAASCPLSYRSEPSLLSATPATPTQPVVYVAGGLYGNRFALDEIERLRSHDEPSSVVFNGDFNFFNSEPEVFREVNGRVLAEDPDSLATAGNVEREISSPSFSSCGCAYPSYVSPAVASRADAIVSSLHGTCRTSPFGPALAALPSLLRVSLHGAEVGVVHGDLGSLAGWSLAAEMMDPPDRALRAALGIPPSAKPTPAAQVAGQLKEAGVDVLCCTHTCLAFLQTFAGGSAVVNNGSAGMGNFRGSGAGVVTRLGRAGGELAGEVAGRVLYETTVGDLRVSAVEVAFDEEAWREEFLSAWGPGSPAHESYWDRITGGVQFWEPRQALRTY</sequence>
<dbReference type="InterPro" id="IPR029052">
    <property type="entry name" value="Metallo-depent_PP-like"/>
</dbReference>
<protein>
    <submittedName>
        <fullName evidence="2">Uncharacterized protein</fullName>
    </submittedName>
</protein>
<dbReference type="SUPFAM" id="SSF56300">
    <property type="entry name" value="Metallo-dependent phosphatases"/>
    <property type="match status" value="1"/>
</dbReference>
<dbReference type="EMBL" id="BRYB01003332">
    <property type="protein sequence ID" value="GMI34787.1"/>
    <property type="molecule type" value="Genomic_DNA"/>
</dbReference>
<gene>
    <name evidence="2" type="ORF">TeGR_g5137</name>
</gene>
<organism evidence="2 3">
    <name type="scientific">Tetraparma gracilis</name>
    <dbReference type="NCBI Taxonomy" id="2962635"/>
    <lineage>
        <taxon>Eukaryota</taxon>
        <taxon>Sar</taxon>
        <taxon>Stramenopiles</taxon>
        <taxon>Ochrophyta</taxon>
        <taxon>Bolidophyceae</taxon>
        <taxon>Parmales</taxon>
        <taxon>Triparmaceae</taxon>
        <taxon>Tetraparma</taxon>
    </lineage>
</organism>
<proteinExistence type="predicted"/>
<evidence type="ECO:0000313" key="3">
    <source>
        <dbReference type="Proteomes" id="UP001165060"/>
    </source>
</evidence>
<keyword evidence="3" id="KW-1185">Reference proteome</keyword>
<comment type="caution">
    <text evidence="2">The sequence shown here is derived from an EMBL/GenBank/DDBJ whole genome shotgun (WGS) entry which is preliminary data.</text>
</comment>
<evidence type="ECO:0000313" key="2">
    <source>
        <dbReference type="EMBL" id="GMI34787.1"/>
    </source>
</evidence>